<keyword evidence="1 7" id="KW-0245">EGF-like domain</keyword>
<dbReference type="PROSITE" id="PS01186">
    <property type="entry name" value="EGF_2"/>
    <property type="match status" value="28"/>
</dbReference>
<dbReference type="InParanoid" id="A0A671WQH6"/>
<dbReference type="InterPro" id="IPR018097">
    <property type="entry name" value="EGF_Ca-bd_CS"/>
</dbReference>
<feature type="domain" description="EGF-like" evidence="11">
    <location>
        <begin position="668"/>
        <end position="704"/>
    </location>
</feature>
<feature type="disulfide bond" evidence="7">
    <location>
        <begin position="732"/>
        <end position="741"/>
    </location>
</feature>
<keyword evidence="3" id="KW-0677">Repeat</keyword>
<evidence type="ECO:0000256" key="2">
    <source>
        <dbReference type="ARBA" id="ARBA00022729"/>
    </source>
</evidence>
<dbReference type="FunFam" id="2.60.120.200:FF:000190">
    <property type="entry name" value="Protein eyes shut homolog"/>
    <property type="match status" value="1"/>
</dbReference>
<dbReference type="FunFam" id="2.10.25.10:FF:000920">
    <property type="entry name" value="protein eyes shut homolog"/>
    <property type="match status" value="1"/>
</dbReference>
<feature type="domain" description="Laminin G" evidence="10">
    <location>
        <begin position="2119"/>
        <end position="2309"/>
    </location>
</feature>
<feature type="disulfide bond" evidence="7">
    <location>
        <begin position="1042"/>
        <end position="1051"/>
    </location>
</feature>
<dbReference type="FunFam" id="2.10.25.10:FF:000747">
    <property type="entry name" value="Protein eyes shut homolog"/>
    <property type="match status" value="1"/>
</dbReference>
<feature type="disulfide bond" evidence="7">
    <location>
        <begin position="1801"/>
        <end position="1818"/>
    </location>
</feature>
<dbReference type="InterPro" id="IPR013032">
    <property type="entry name" value="EGF-like_CS"/>
</dbReference>
<evidence type="ECO:0000256" key="4">
    <source>
        <dbReference type="ARBA" id="ARBA00022837"/>
    </source>
</evidence>
<dbReference type="PROSITE" id="PS50025">
    <property type="entry name" value="LAM_G_DOMAIN"/>
    <property type="match status" value="5"/>
</dbReference>
<dbReference type="PROSITE" id="PS00022">
    <property type="entry name" value="EGF_1"/>
    <property type="match status" value="39"/>
</dbReference>
<dbReference type="Proteomes" id="UP000472265">
    <property type="component" value="Chromosome 15"/>
</dbReference>
<feature type="domain" description="EGF-like" evidence="11">
    <location>
        <begin position="1405"/>
        <end position="1445"/>
    </location>
</feature>
<feature type="domain" description="EGF-like" evidence="11">
    <location>
        <begin position="2310"/>
        <end position="2346"/>
    </location>
</feature>
<feature type="domain" description="EGF-like" evidence="11">
    <location>
        <begin position="2072"/>
        <end position="2108"/>
    </location>
</feature>
<feature type="domain" description="EGF-like" evidence="11">
    <location>
        <begin position="630"/>
        <end position="666"/>
    </location>
</feature>
<dbReference type="GO" id="GO:1901222">
    <property type="term" value="P:regulation of non-canonical NF-kappaB signal transduction"/>
    <property type="evidence" value="ECO:0007669"/>
    <property type="project" value="UniProtKB-ARBA"/>
</dbReference>
<feature type="chain" id="PRO_5025538770" description="Protein eyes shut homolog" evidence="9">
    <location>
        <begin position="18"/>
        <end position="2841"/>
    </location>
</feature>
<feature type="domain" description="EGF-like" evidence="11">
    <location>
        <begin position="936"/>
        <end position="972"/>
    </location>
</feature>
<dbReference type="GO" id="GO:0048589">
    <property type="term" value="P:developmental growth"/>
    <property type="evidence" value="ECO:0007669"/>
    <property type="project" value="UniProtKB-ARBA"/>
</dbReference>
<evidence type="ECO:0000313" key="13">
    <source>
        <dbReference type="Proteomes" id="UP000472265"/>
    </source>
</evidence>
<dbReference type="GO" id="GO:0060218">
    <property type="term" value="P:hematopoietic stem cell differentiation"/>
    <property type="evidence" value="ECO:0007669"/>
    <property type="project" value="UniProtKB-ARBA"/>
</dbReference>
<feature type="domain" description="EGF-like" evidence="11">
    <location>
        <begin position="1447"/>
        <end position="1483"/>
    </location>
</feature>
<feature type="compositionally biased region" description="Low complexity" evidence="8">
    <location>
        <begin position="1774"/>
        <end position="1786"/>
    </location>
</feature>
<feature type="disulfide bond" evidence="7">
    <location>
        <begin position="243"/>
        <end position="252"/>
    </location>
</feature>
<dbReference type="InterPro" id="IPR001791">
    <property type="entry name" value="Laminin_G"/>
</dbReference>
<dbReference type="InterPro" id="IPR000152">
    <property type="entry name" value="EGF-type_Asp/Asn_hydroxyl_site"/>
</dbReference>
<feature type="disulfide bond" evidence="7">
    <location>
        <begin position="1118"/>
        <end position="1127"/>
    </location>
</feature>
<feature type="disulfide bond" evidence="7">
    <location>
        <begin position="1355"/>
        <end position="1364"/>
    </location>
</feature>
<feature type="disulfide bond" evidence="7">
    <location>
        <begin position="924"/>
        <end position="933"/>
    </location>
</feature>
<proteinExistence type="predicted"/>
<keyword evidence="6" id="KW-0325">Glycoprotein</keyword>
<organism evidence="12 13">
    <name type="scientific">Sparus aurata</name>
    <name type="common">Gilthead sea bream</name>
    <dbReference type="NCBI Taxonomy" id="8175"/>
    <lineage>
        <taxon>Eukaryota</taxon>
        <taxon>Metazoa</taxon>
        <taxon>Chordata</taxon>
        <taxon>Craniata</taxon>
        <taxon>Vertebrata</taxon>
        <taxon>Euteleostomi</taxon>
        <taxon>Actinopterygii</taxon>
        <taxon>Neopterygii</taxon>
        <taxon>Teleostei</taxon>
        <taxon>Neoteleostei</taxon>
        <taxon>Acanthomorphata</taxon>
        <taxon>Eupercaria</taxon>
        <taxon>Spariformes</taxon>
        <taxon>Sparidae</taxon>
        <taxon>Sparus</taxon>
    </lineage>
</organism>
<evidence type="ECO:0000259" key="11">
    <source>
        <dbReference type="PROSITE" id="PS50026"/>
    </source>
</evidence>
<dbReference type="GO" id="GO:0019904">
    <property type="term" value="F:protein domain specific binding"/>
    <property type="evidence" value="ECO:0007669"/>
    <property type="project" value="UniProtKB-ARBA"/>
</dbReference>
<dbReference type="InterPro" id="IPR013320">
    <property type="entry name" value="ConA-like_dom_sf"/>
</dbReference>
<feature type="disulfide bond" evidence="7">
    <location>
        <begin position="2602"/>
        <end position="2611"/>
    </location>
</feature>
<dbReference type="GO" id="GO:0035282">
    <property type="term" value="P:segmentation"/>
    <property type="evidence" value="ECO:0007669"/>
    <property type="project" value="UniProtKB-ARBA"/>
</dbReference>
<feature type="disulfide bond" evidence="7">
    <location>
        <begin position="1080"/>
        <end position="1089"/>
    </location>
</feature>
<feature type="disulfide bond" evidence="7">
    <location>
        <begin position="1158"/>
        <end position="1167"/>
    </location>
</feature>
<dbReference type="FunFam" id="2.60.120.200:FF:000183">
    <property type="entry name" value="Protein eyes shut homolog"/>
    <property type="match status" value="1"/>
</dbReference>
<feature type="domain" description="EGF-like" evidence="11">
    <location>
        <begin position="1249"/>
        <end position="1285"/>
    </location>
</feature>
<dbReference type="SMART" id="SM00179">
    <property type="entry name" value="EGF_CA"/>
    <property type="match status" value="36"/>
</dbReference>
<feature type="domain" description="EGF-like" evidence="11">
    <location>
        <begin position="2613"/>
        <end position="2650"/>
    </location>
</feature>
<dbReference type="FunFam" id="2.60.120.200:FF:000210">
    <property type="entry name" value="Protein eyes shut homolog"/>
    <property type="match status" value="1"/>
</dbReference>
<feature type="disulfide bond" evidence="7">
    <location>
        <begin position="694"/>
        <end position="703"/>
    </location>
</feature>
<dbReference type="PRINTS" id="PR00010">
    <property type="entry name" value="EGFBLOOD"/>
</dbReference>
<feature type="domain" description="EGF-like" evidence="11">
    <location>
        <begin position="257"/>
        <end position="292"/>
    </location>
</feature>
<evidence type="ECO:0008006" key="14">
    <source>
        <dbReference type="Google" id="ProtNLM"/>
    </source>
</evidence>
<feature type="domain" description="EGF-like" evidence="11">
    <location>
        <begin position="406"/>
        <end position="444"/>
    </location>
</feature>
<feature type="region of interest" description="Disordered" evidence="8">
    <location>
        <begin position="1567"/>
        <end position="1589"/>
    </location>
</feature>
<feature type="disulfide bond" evidence="7">
    <location>
        <begin position="1393"/>
        <end position="1402"/>
    </location>
</feature>
<feature type="disulfide bond" evidence="7">
    <location>
        <begin position="200"/>
        <end position="209"/>
    </location>
</feature>
<dbReference type="FunFam" id="2.10.25.10:FF:000830">
    <property type="entry name" value="Protein eyes shut homolog"/>
    <property type="match status" value="1"/>
</dbReference>
<dbReference type="Pfam" id="PF07645">
    <property type="entry name" value="EGF_CA"/>
    <property type="match status" value="1"/>
</dbReference>
<feature type="disulfide bond" evidence="7">
    <location>
        <begin position="962"/>
        <end position="971"/>
    </location>
</feature>
<dbReference type="GO" id="GO:0048646">
    <property type="term" value="P:anatomical structure formation involved in morphogenesis"/>
    <property type="evidence" value="ECO:0007669"/>
    <property type="project" value="UniProtKB-ARBA"/>
</dbReference>
<dbReference type="PROSITE" id="PS50026">
    <property type="entry name" value="EGF_3"/>
    <property type="match status" value="40"/>
</dbReference>
<evidence type="ECO:0000256" key="8">
    <source>
        <dbReference type="SAM" id="MobiDB-lite"/>
    </source>
</evidence>
<feature type="domain" description="EGF-like" evidence="11">
    <location>
        <begin position="168"/>
        <end position="210"/>
    </location>
</feature>
<feature type="domain" description="EGF-like" evidence="11">
    <location>
        <begin position="973"/>
        <end position="1015"/>
    </location>
</feature>
<dbReference type="InterPro" id="IPR009030">
    <property type="entry name" value="Growth_fac_rcpt_cys_sf"/>
</dbReference>
<feature type="domain" description="EGF-like" evidence="11">
    <location>
        <begin position="744"/>
        <end position="782"/>
    </location>
</feature>
<dbReference type="InterPro" id="IPR000742">
    <property type="entry name" value="EGF"/>
</dbReference>
<feature type="domain" description="EGF-like" evidence="11">
    <location>
        <begin position="368"/>
        <end position="404"/>
    </location>
</feature>
<feature type="domain" description="EGF-like" evidence="11">
    <location>
        <begin position="529"/>
        <end position="590"/>
    </location>
</feature>
<dbReference type="PANTHER" id="PTHR45836:SF13">
    <property type="entry name" value="PROTEIN CRUMBS"/>
    <property type="match status" value="1"/>
</dbReference>
<feature type="disulfide bond" evidence="7">
    <location>
        <begin position="1021"/>
        <end position="1031"/>
    </location>
</feature>
<keyword evidence="5 7" id="KW-1015">Disulfide bond</keyword>
<dbReference type="FunFam" id="2.10.25.10:FF:000122">
    <property type="entry name" value="Protein crumbs homolog 2"/>
    <property type="match status" value="2"/>
</dbReference>
<feature type="domain" description="EGF-like" evidence="11">
    <location>
        <begin position="1324"/>
        <end position="1365"/>
    </location>
</feature>
<feature type="disulfide bond" evidence="7">
    <location>
        <begin position="2336"/>
        <end position="2345"/>
    </location>
</feature>
<feature type="disulfide bond" evidence="7">
    <location>
        <begin position="2379"/>
        <end position="2388"/>
    </location>
</feature>
<feature type="disulfide bond" evidence="7">
    <location>
        <begin position="1237"/>
        <end position="1246"/>
    </location>
</feature>
<feature type="domain" description="EGF-like" evidence="11">
    <location>
        <begin position="592"/>
        <end position="628"/>
    </location>
</feature>
<dbReference type="GO" id="GO:0009952">
    <property type="term" value="P:anterior/posterior pattern specification"/>
    <property type="evidence" value="ECO:0007669"/>
    <property type="project" value="UniProtKB-ARBA"/>
</dbReference>
<feature type="domain" description="Laminin G" evidence="10">
    <location>
        <begin position="2655"/>
        <end position="2840"/>
    </location>
</feature>
<feature type="domain" description="EGF-like" evidence="11">
    <location>
        <begin position="1211"/>
        <end position="1247"/>
    </location>
</feature>
<evidence type="ECO:0000256" key="1">
    <source>
        <dbReference type="ARBA" id="ARBA00022536"/>
    </source>
</evidence>
<protein>
    <recommendedName>
        <fullName evidence="14">Protein eyes shut homolog</fullName>
    </recommendedName>
</protein>
<dbReference type="PANTHER" id="PTHR45836">
    <property type="entry name" value="SLIT HOMOLOG"/>
    <property type="match status" value="1"/>
</dbReference>
<dbReference type="SMART" id="SM00181">
    <property type="entry name" value="EGF"/>
    <property type="match status" value="40"/>
</dbReference>
<feature type="domain" description="EGF-like" evidence="11">
    <location>
        <begin position="2035"/>
        <end position="2071"/>
    </location>
</feature>
<dbReference type="FunFam" id="2.10.25.10:FF:000327">
    <property type="entry name" value="neurogenic locus notch homolog protein 4"/>
    <property type="match status" value="2"/>
</dbReference>
<feature type="disulfide bond" evidence="7">
    <location>
        <begin position="1512"/>
        <end position="1521"/>
    </location>
</feature>
<dbReference type="Gene3D" id="2.60.120.200">
    <property type="match status" value="5"/>
</dbReference>
<feature type="disulfide bond" evidence="7">
    <location>
        <begin position="580"/>
        <end position="589"/>
    </location>
</feature>
<feature type="disulfide bond" evidence="7">
    <location>
        <begin position="282"/>
        <end position="291"/>
    </location>
</feature>
<feature type="domain" description="EGF-like" evidence="11">
    <location>
        <begin position="1170"/>
        <end position="1209"/>
    </location>
</feature>
<feature type="disulfide bond" evidence="7">
    <location>
        <begin position="2640"/>
        <end position="2649"/>
    </location>
</feature>
<feature type="domain" description="EGF-like" evidence="11">
    <location>
        <begin position="1017"/>
        <end position="1052"/>
    </location>
</feature>
<feature type="disulfide bond" evidence="7">
    <location>
        <begin position="517"/>
        <end position="526"/>
    </location>
</feature>
<dbReference type="GO" id="GO:0016020">
    <property type="term" value="C:membrane"/>
    <property type="evidence" value="ECO:0007669"/>
    <property type="project" value="UniProtKB-ARBA"/>
</dbReference>
<feature type="domain" description="EGF-like" evidence="11">
    <location>
        <begin position="491"/>
        <end position="527"/>
    </location>
</feature>
<feature type="domain" description="Laminin G" evidence="10">
    <location>
        <begin position="1593"/>
        <end position="1796"/>
    </location>
</feature>
<comment type="caution">
    <text evidence="7">Lacks conserved residue(s) required for the propagation of feature annotation.</text>
</comment>
<feature type="domain" description="EGF-like" evidence="11">
    <location>
        <begin position="706"/>
        <end position="742"/>
    </location>
</feature>
<dbReference type="FunFam" id="2.10.25.10:FF:000472">
    <property type="entry name" value="Uncharacterized protein, isoform A"/>
    <property type="match status" value="8"/>
</dbReference>
<dbReference type="SUPFAM" id="SSF57184">
    <property type="entry name" value="Growth factor receptor domain"/>
    <property type="match status" value="4"/>
</dbReference>
<dbReference type="Pfam" id="PF00008">
    <property type="entry name" value="EGF"/>
    <property type="match status" value="20"/>
</dbReference>
<feature type="disulfide bond" evidence="7">
    <location>
        <begin position="181"/>
        <end position="198"/>
    </location>
</feature>
<reference evidence="12" key="1">
    <citation type="submission" date="2021-04" db="EMBL/GenBank/DDBJ databases">
        <authorList>
            <consortium name="Wellcome Sanger Institute Data Sharing"/>
        </authorList>
    </citation>
    <scope>NUCLEOTIDE SEQUENCE [LARGE SCALE GENOMIC DNA]</scope>
</reference>
<feature type="domain" description="EGF-like" evidence="11">
    <location>
        <begin position="822"/>
        <end position="858"/>
    </location>
</feature>
<evidence type="ECO:0000256" key="5">
    <source>
        <dbReference type="ARBA" id="ARBA00023157"/>
    </source>
</evidence>
<feature type="domain" description="Laminin G" evidence="10">
    <location>
        <begin position="1835"/>
        <end position="2039"/>
    </location>
</feature>
<dbReference type="OMA" id="FYCEIAL"/>
<keyword evidence="2 9" id="KW-0732">Signal</keyword>
<dbReference type="PROSITE" id="PS00010">
    <property type="entry name" value="ASX_HYDROXYL"/>
    <property type="match status" value="19"/>
</dbReference>
<dbReference type="PROSITE" id="PS01187">
    <property type="entry name" value="EGF_CA"/>
    <property type="match status" value="9"/>
</dbReference>
<dbReference type="InterPro" id="IPR001881">
    <property type="entry name" value="EGF-like_Ca-bd_dom"/>
</dbReference>
<feature type="disulfide bond" evidence="7">
    <location>
        <begin position="1489"/>
        <end position="1499"/>
    </location>
</feature>
<dbReference type="FunFam" id="2.10.25.10:FF:000143">
    <property type="entry name" value="Protein crumbs 1"/>
    <property type="match status" value="1"/>
</dbReference>
<feature type="domain" description="EGF-like" evidence="11">
    <location>
        <begin position="1092"/>
        <end position="1128"/>
    </location>
</feature>
<evidence type="ECO:0000256" key="9">
    <source>
        <dbReference type="SAM" id="SignalP"/>
    </source>
</evidence>
<feature type="disulfide bond" evidence="7">
    <location>
        <begin position="772"/>
        <end position="781"/>
    </location>
</feature>
<feature type="domain" description="EGF-like" evidence="11">
    <location>
        <begin position="294"/>
        <end position="331"/>
    </location>
</feature>
<dbReference type="SMART" id="SM00282">
    <property type="entry name" value="LamG"/>
    <property type="match status" value="5"/>
</dbReference>
<feature type="disulfide bond" evidence="7">
    <location>
        <begin position="321"/>
        <end position="330"/>
    </location>
</feature>
<evidence type="ECO:0000256" key="6">
    <source>
        <dbReference type="ARBA" id="ARBA00023180"/>
    </source>
</evidence>
<feature type="domain" description="EGF-like" evidence="11">
    <location>
        <begin position="898"/>
        <end position="934"/>
    </location>
</feature>
<feature type="disulfide bond" evidence="7">
    <location>
        <begin position="1275"/>
        <end position="1284"/>
    </location>
</feature>
<feature type="disulfide bond" evidence="7">
    <location>
        <begin position="753"/>
        <end position="770"/>
    </location>
</feature>
<dbReference type="GeneTree" id="ENSGT00940000165329"/>
<dbReference type="FunCoup" id="A0A671WQH6">
    <property type="interactions" value="8"/>
</dbReference>
<feature type="domain" description="EGF-like" evidence="11">
    <location>
        <begin position="1485"/>
        <end position="1522"/>
    </location>
</feature>
<dbReference type="GO" id="GO:0050877">
    <property type="term" value="P:nervous system process"/>
    <property type="evidence" value="ECO:0007669"/>
    <property type="project" value="UniProtKB-ARBA"/>
</dbReference>
<sequence length="2841" mass="309088">MGASLFHLIAVFVAVQAIHCQTSCNRQASLEWHVKQHTAQMNWTLMGNVCGSVSECWDFPGGDISTGRPFNFPQICPLQLQHGDKLLMSADETLKSYGITLLNVSRENFESCSTGEQMKDQFLFPHNIKEREPVEAKWLIPGHHYFIALHEGDAQLCRLGLRLNVSVRAQLCQASPLLRLCSGNGVCQTGPWEGAYHCRCHHRHSGRFCEKSDACLDSPCENKGVCLSNGSADPNHRTYKCLCPPHFTGVNCSEVIGKENCDRICEYGTCVQVSPASFKCICDTGFSGPPCERRKAPCDPNLCRNGGECEEESPEGFVCRCPEGFGGPTCDFRFDSDCLLYSCQEEQICADSECVCADGNVVSACRRRQNPCSPSACLNNATCVSRGNDYVCRCLRGFSGKNCEEVIDYCRLLNISCLNEGLCFNVIGGYQCLCAPGWIGEFCQYVGDACLIKPNSCLNGATCITTSQPSSPPQYTCKCPLGFTGAKCETRIRECDSSPCRHNGTCSDLPGSYTCICTPGWSGQTCRVNVNDCVRHWCQNGATCVDEIDGYRMSMIVKAVTFTVHFLQGLKELLYTVCLCPRGYTGIYCEEDIDYCVGHLCSEHGVCLDQKYNFTCRCTLGFEGSLCELETNECSSFPCSSGATCVDLISDYRCHCPQGFEGSFCEVNLNECKSEPCQNGGSCVDGVDLYQCFCSEGFGGFNCEINYDECAHGHCANNSTCIDLVADYECICPSGYRGNDCSASVNQCVSNPCDPEGTLLCEELANTYRCVCQHGLTGPHCKTPINHCVDGLCQHGAACVDLSGGFKCDCLPGLTGRFCEINIDDCEVKPCGVLSICEDTLDGYTCFCAPGFIGNNCEIEVNECLSQPCQNGGSCIDELDSFSCQCPHGITGEHCEVNVDECMSSPCLHNATCVDLVHGYGCVCKPGFTGTECQLDIDECASSPCKNGATCIDRPGNYFCQCVAPFKGHNCEFLPCEASNPCENGAVCVEELDQDHFPLGFRCHCRRGFTGPRCEINVDECSSSPCFHGFCYDVVDGFYCLCNPGYAGLRCEQDIDDCVNSLCSANSICKDLHLSYECVCHPGWEGEFCQREIDECLSQPCKNNATCTDLLNSYKCLCSPGWTGVDCAEDVNECDSGPCLNGAQCQESDVPGEFSCTCPPFFSGPLCNQPYDPCDPLHNPCLNNSTCLTRSNGTASCRCPAGFEGSRCEIDTNECSSNPCQNQGDCVDRVNSYSCDCKMGFSGLRCEEDINECASSPCRNTGVCQDLVNKFHCICPPGYFGTLCDLDVNECEVSPCLHEGICINTPGGFKCVCRPGYSGSSPTNVDECTAAPCLHGRYGLLTASINGVYSYSCLCDSGWTGSRCETNIDDCAPRPCLNGGSCVDLIDKYACFCQDGYAGKTCEIDVDVCEVSNVSLCFNGASCLDGEGSNFTCSCPPGFMGDFCEVEVNECCSAPCHNGAICQDLINSYVCHCRSGWTGLHCEDDINECLPQPCNQGICIQNEPGYGYTCFCRPGFVGRNCEHNYDDCLLDPCPEAFSCVDGINKVSCLPPVTDSVPLATVVKNITRGPTPRAPTPTLSPAPAADQSTGTDRTGYIHYFGDSYLEFEGIDLGALNNITVRFQTQAAQGTLLYVDQGPANGDFFFMKLYVREGRLQYAFCCNEEEDVRRIGTLVHVDDGEVHIVNIRQRLTPCEAELTLSGHEKIRSIASNYWLGHMIQKTNHIFTGGLIYVTHYIVKTAYINYKNFSTSDAIAGSNIERCSLTTQSTTSDGVNTTTAAAAAPTRAPKQPPREPQLCRDGLCRNGGTCHQLPGGVLPSCHCPLHFSGTFCEKDTTVYIPSFDGTSYLELQPLASLLQPSGASNNLPTAAKDTTVILYLTVKTGSTQGTILYTQEQNFGDQFLHLFLQDGSPAAELGCGGSHVLNAAVGQNINNNRWMTITIRYNLPVGKQGGSCMIEIAADNGTAQRLEEYVSHPVSEGTFGPIFLGDVSSHWEMYDGSAKGARRFIGCIRELQVNSKEIYLAGEAVRGRNIKNCDPPVCQHLPCRNGGTCVSDAEDWFCECPPLYTGRLCQFNACERDPCGHGATCIPKSPLEAVCLCPYGRQGLLCDEPINITRPRFGGSDEFGYTSFVAYPSVPSLSLFYEFKLKFTLADNSSAVRDNLMLFAGHKGRGNDGDDFLVLGLRNGRVVHKFNLGSGVAAIVSDRLNHRIDIHTVMFGRSKKTGWLKVDGQRNRTGSSPGPLVGLNVFNQLFVGGYNEYTPELLPLGSRFRHGFQGCIFDVQFSTRRDRKFQALGQPAGHPAFGRSVGQCGVTPCVHVRCRNGGTCVDSGSSVYCQCPLGWKGALCSETVSVCDVEHSPPPLCAHGSTCIPLPDGYTCQCPLGTAGLHCEKAVTITDPFFSGNQSSWMSFPPMSIRHRTVVQLQFQPLSPDGILFYTAQHLSARAGDFLCISLTSRFVLLRFNLGDGLHILKSVERVDSSGRTWHTVRVGRFGHQGFLSLDDKEVRENGTEGMATLEVATDLFVGGVSTLSFVSPDATEGEPTGFTGGLRELIVNGEELELTETGAVSGANVGDWDGTACGYKVCQNGGRCLATGSDSFKCICPPSWTGSVCNQSISCVNNTCKHGSLCAPSSVTSYRCICPLGWGGRYCDAEIATDTLKFVGDSYVKYQDLRYNTRNFKHTQVSFSFHTSSNDSLIMWMGKAEHEDDDYLTVGLEDGHLKIAVNLGERLSLPMTFRNVTLCCNKWHNVSLSLNGTVIQVFLNGKRVLSQDVDPFERYVALNYGGHIYFGGFELSRNVSIVTSGLFSKAFDGNLKNVFLFKDTKPLLFLSDSEGFNVFEGKE</sequence>
<feature type="disulfide bond" evidence="7">
    <location>
        <begin position="618"/>
        <end position="627"/>
    </location>
</feature>
<feature type="domain" description="EGF-like" evidence="11">
    <location>
        <begin position="1130"/>
        <end position="1168"/>
    </location>
</feature>
<feature type="disulfide bond" evidence="7">
    <location>
        <begin position="848"/>
        <end position="857"/>
    </location>
</feature>
<dbReference type="GO" id="GO:0007411">
    <property type="term" value="P:axon guidance"/>
    <property type="evidence" value="ECO:0007669"/>
    <property type="project" value="TreeGrafter"/>
</dbReference>
<feature type="disulfide bond" evidence="7">
    <location>
        <begin position="2098"/>
        <end position="2107"/>
    </location>
</feature>
<dbReference type="InterPro" id="IPR051355">
    <property type="entry name" value="Notch/Slit_guidance"/>
</dbReference>
<dbReference type="CDD" id="cd00054">
    <property type="entry name" value="EGF_CA"/>
    <property type="match status" value="24"/>
</dbReference>
<feature type="region of interest" description="Disordered" evidence="8">
    <location>
        <begin position="1766"/>
        <end position="1793"/>
    </location>
</feature>
<dbReference type="GO" id="GO:0045597">
    <property type="term" value="P:positive regulation of cell differentiation"/>
    <property type="evidence" value="ECO:0007669"/>
    <property type="project" value="UniProtKB-ARBA"/>
</dbReference>
<feature type="signal peptide" evidence="9">
    <location>
        <begin position="1"/>
        <end position="17"/>
    </location>
</feature>
<feature type="domain" description="EGF-like" evidence="11">
    <location>
        <begin position="860"/>
        <end position="896"/>
    </location>
</feature>
<feature type="domain" description="EGF-like" evidence="11">
    <location>
        <begin position="784"/>
        <end position="820"/>
    </location>
</feature>
<feature type="disulfide bond" evidence="7">
    <location>
        <begin position="1199"/>
        <end position="1208"/>
    </location>
</feature>
<dbReference type="FunFam" id="2.10.25.10:FF:001002">
    <property type="entry name" value="Protein eyes shut homolog"/>
    <property type="match status" value="1"/>
</dbReference>
<keyword evidence="13" id="KW-1185">Reference proteome</keyword>
<feature type="disulfide bond" evidence="7">
    <location>
        <begin position="886"/>
        <end position="895"/>
    </location>
</feature>
<feature type="domain" description="EGF-like" evidence="11">
    <location>
        <begin position="1367"/>
        <end position="1403"/>
    </location>
</feature>
<dbReference type="CDD" id="cd00110">
    <property type="entry name" value="LamG"/>
    <property type="match status" value="5"/>
</dbReference>
<evidence type="ECO:0000259" key="10">
    <source>
        <dbReference type="PROSITE" id="PS50025"/>
    </source>
</evidence>
<dbReference type="FunFam" id="2.10.25.10:FF:000012">
    <property type="entry name" value="Delta-like protein"/>
    <property type="match status" value="2"/>
</dbReference>
<feature type="disulfide bond" evidence="7">
    <location>
        <begin position="2061"/>
        <end position="2070"/>
    </location>
</feature>
<feature type="domain" description="EGF-like" evidence="11">
    <location>
        <begin position="446"/>
        <end position="489"/>
    </location>
</feature>
<dbReference type="FunFam" id="2.10.25.10:FF:000591">
    <property type="entry name" value="Protein eyes shut homolog"/>
    <property type="match status" value="1"/>
</dbReference>
<evidence type="ECO:0000256" key="3">
    <source>
        <dbReference type="ARBA" id="ARBA00022737"/>
    </source>
</evidence>
<feature type="disulfide bond" evidence="7">
    <location>
        <begin position="1005"/>
        <end position="1014"/>
    </location>
</feature>
<feature type="disulfide bond" evidence="7">
    <location>
        <begin position="1435"/>
        <end position="1444"/>
    </location>
</feature>
<reference evidence="12" key="3">
    <citation type="submission" date="2025-09" db="UniProtKB">
        <authorList>
            <consortium name="Ensembl"/>
        </authorList>
    </citation>
    <scope>IDENTIFICATION</scope>
</reference>
<dbReference type="Gene3D" id="2.10.25.10">
    <property type="entry name" value="Laminin"/>
    <property type="match status" value="38"/>
</dbReference>
<feature type="disulfide bond" evidence="7">
    <location>
        <begin position="479"/>
        <end position="488"/>
    </location>
</feature>
<feature type="disulfide bond" evidence="7">
    <location>
        <begin position="810"/>
        <end position="819"/>
    </location>
</feature>
<dbReference type="Pfam" id="PF12661">
    <property type="entry name" value="hEGF"/>
    <property type="match status" value="8"/>
</dbReference>
<dbReference type="SUPFAM" id="SSF57196">
    <property type="entry name" value="EGF/Laminin"/>
    <property type="match status" value="21"/>
</dbReference>
<feature type="domain" description="EGF-like" evidence="11">
    <location>
        <begin position="211"/>
        <end position="253"/>
    </location>
</feature>
<feature type="domain" description="EGF-like" evidence="11">
    <location>
        <begin position="1792"/>
        <end position="1830"/>
    </location>
</feature>
<dbReference type="FunFam" id="2.10.25.10:FF:000373">
    <property type="entry name" value="sushi, nidogen and EGF-like domain-containing protein 1"/>
    <property type="match status" value="1"/>
</dbReference>
<feature type="domain" description="EGF-like" evidence="11">
    <location>
        <begin position="1054"/>
        <end position="1090"/>
    </location>
</feature>
<dbReference type="InterPro" id="IPR049883">
    <property type="entry name" value="NOTCH1_EGF-like"/>
</dbReference>
<feature type="disulfide bond" evidence="7">
    <location>
        <begin position="656"/>
        <end position="665"/>
    </location>
</feature>
<feature type="disulfide bond" evidence="7">
    <location>
        <begin position="434"/>
        <end position="443"/>
    </location>
</feature>
<feature type="disulfide bond" evidence="7">
    <location>
        <begin position="1139"/>
        <end position="1156"/>
    </location>
</feature>
<dbReference type="FunFam" id="2.10.25.10:FF:000669">
    <property type="entry name" value="Eyes shut homolog"/>
    <property type="match status" value="1"/>
</dbReference>
<accession>A0A671WQH6</accession>
<feature type="disulfide bond" evidence="7">
    <location>
        <begin position="1820"/>
        <end position="1829"/>
    </location>
</feature>
<dbReference type="Ensembl" id="ENSSAUT00010043181.1">
    <property type="protein sequence ID" value="ENSSAUP00010040999.1"/>
    <property type="gene ID" value="ENSSAUG00010017225.1"/>
</dbReference>
<reference evidence="12" key="2">
    <citation type="submission" date="2025-08" db="UniProtKB">
        <authorList>
            <consortium name="Ensembl"/>
        </authorList>
    </citation>
    <scope>IDENTIFICATION</scope>
</reference>
<feature type="disulfide bond" evidence="7">
    <location>
        <begin position="394"/>
        <end position="403"/>
    </location>
</feature>
<feature type="domain" description="EGF-like" evidence="11">
    <location>
        <begin position="2575"/>
        <end position="2612"/>
    </location>
</feature>
<name>A0A671WQH6_SPAAU</name>
<gene>
    <name evidence="12" type="primary">eys</name>
</gene>
<feature type="domain" description="Laminin G" evidence="10">
    <location>
        <begin position="2396"/>
        <end position="2579"/>
    </location>
</feature>
<feature type="disulfide bond" evidence="7">
    <location>
        <begin position="1473"/>
        <end position="1482"/>
    </location>
</feature>
<evidence type="ECO:0000313" key="12">
    <source>
        <dbReference type="Ensembl" id="ENSSAUP00010040999.1"/>
    </source>
</evidence>
<dbReference type="SUPFAM" id="SSF49899">
    <property type="entry name" value="Concanavalin A-like lectins/glucanases"/>
    <property type="match status" value="5"/>
</dbReference>
<dbReference type="FunFam" id="2.10.25.10:FF:000508">
    <property type="entry name" value="Eyes shut homolog"/>
    <property type="match status" value="1"/>
</dbReference>
<dbReference type="Pfam" id="PF02210">
    <property type="entry name" value="Laminin_G_2"/>
    <property type="match status" value="5"/>
</dbReference>
<dbReference type="GO" id="GO:0005509">
    <property type="term" value="F:calcium ion binding"/>
    <property type="evidence" value="ECO:0007669"/>
    <property type="project" value="InterPro"/>
</dbReference>
<feature type="domain" description="EGF-like" evidence="11">
    <location>
        <begin position="2353"/>
        <end position="2389"/>
    </location>
</feature>
<evidence type="ECO:0000256" key="7">
    <source>
        <dbReference type="PROSITE-ProRule" id="PRU00076"/>
    </source>
</evidence>
<feature type="domain" description="EGF-like" evidence="11">
    <location>
        <begin position="1287"/>
        <end position="1323"/>
    </location>
</feature>
<dbReference type="FunFam" id="2.10.25.10:FF:000125">
    <property type="entry name" value="Neurogenic locus notch protein-like"/>
    <property type="match status" value="1"/>
</dbReference>
<keyword evidence="4" id="KW-0106">Calcium</keyword>